<dbReference type="InterPro" id="IPR009200">
    <property type="entry name" value="DUF1269_membrane"/>
</dbReference>
<dbReference type="Proteomes" id="UP000528734">
    <property type="component" value="Unassembled WGS sequence"/>
</dbReference>
<evidence type="ECO:0000256" key="1">
    <source>
        <dbReference type="SAM" id="Phobius"/>
    </source>
</evidence>
<keyword evidence="1" id="KW-0472">Membrane</keyword>
<reference evidence="2 3" key="1">
    <citation type="submission" date="2020-03" db="EMBL/GenBank/DDBJ databases">
        <title>Bradyrhizobium diversity isolated from nodules of Muelleranthus trifoliolatus.</title>
        <authorList>
            <person name="Klepa M."/>
            <person name="Helene L."/>
            <person name="Hungria M."/>
        </authorList>
    </citation>
    <scope>NUCLEOTIDE SEQUENCE [LARGE SCALE GENOMIC DNA]</scope>
    <source>
        <strain evidence="2 3">WSM 1744</strain>
    </source>
</reference>
<dbReference type="Pfam" id="PF06897">
    <property type="entry name" value="DUF1269"/>
    <property type="match status" value="1"/>
</dbReference>
<evidence type="ECO:0000313" key="2">
    <source>
        <dbReference type="EMBL" id="NOJ48817.1"/>
    </source>
</evidence>
<dbReference type="RefSeq" id="WP_171711682.1">
    <property type="nucleotide sequence ID" value="NZ_JAAVLW010000006.1"/>
</dbReference>
<keyword evidence="1" id="KW-1133">Transmembrane helix</keyword>
<gene>
    <name evidence="2" type="ORF">HCN50_21635</name>
</gene>
<evidence type="ECO:0000313" key="3">
    <source>
        <dbReference type="Proteomes" id="UP000528734"/>
    </source>
</evidence>
<name>A0A7Y4H7S1_9BRAD</name>
<comment type="caution">
    <text evidence="2">The sequence shown here is derived from an EMBL/GenBank/DDBJ whole genome shotgun (WGS) entry which is preliminary data.</text>
</comment>
<keyword evidence="1" id="KW-0812">Transmembrane</keyword>
<accession>A0A7Y4H7S1</accession>
<dbReference type="EMBL" id="JAAVLW010000006">
    <property type="protein sequence ID" value="NOJ48817.1"/>
    <property type="molecule type" value="Genomic_DNA"/>
</dbReference>
<sequence>MSDLVVIAFPTESKAEEVRQKLLAMQKEYLIELGDAVIAVKDTEGRIKLNQLINTTAAGAVSGTFWGTLIGLILLAPLLGAALGAASGTLGGYLTDVGIDDKWMKETAAAIQPGTAALFVLVRKVTADKVLEGLKGEGGTVLKTSLDHTKEAALQAALAGAQAAELLSLFRRIVCPQRTACSQFVCVAWRNGTGFDAVPL</sequence>
<organism evidence="2 3">
    <name type="scientific">Bradyrhizobium archetypum</name>
    <dbReference type="NCBI Taxonomy" id="2721160"/>
    <lineage>
        <taxon>Bacteria</taxon>
        <taxon>Pseudomonadati</taxon>
        <taxon>Pseudomonadota</taxon>
        <taxon>Alphaproteobacteria</taxon>
        <taxon>Hyphomicrobiales</taxon>
        <taxon>Nitrobacteraceae</taxon>
        <taxon>Bradyrhizobium</taxon>
    </lineage>
</organism>
<feature type="transmembrane region" description="Helical" evidence="1">
    <location>
        <begin position="69"/>
        <end position="95"/>
    </location>
</feature>
<proteinExistence type="predicted"/>
<dbReference type="AlphaFoldDB" id="A0A7Y4H7S1"/>
<protein>
    <submittedName>
        <fullName evidence="2">DUF1269 domain-containing protein</fullName>
    </submittedName>
</protein>
<keyword evidence="3" id="KW-1185">Reference proteome</keyword>